<protein>
    <recommendedName>
        <fullName evidence="6">Acetate kinase</fullName>
        <ecNumber evidence="6">2.7.2.1</ecNumber>
    </recommendedName>
    <alternativeName>
        <fullName evidence="6">Acetokinase</fullName>
    </alternativeName>
</protein>
<feature type="binding site" evidence="6">
    <location>
        <position position="16"/>
    </location>
    <ligand>
        <name>ATP</name>
        <dbReference type="ChEBI" id="CHEBI:30616"/>
    </ligand>
</feature>
<dbReference type="PANTHER" id="PTHR21060">
    <property type="entry name" value="ACETATE KINASE"/>
    <property type="match status" value="1"/>
</dbReference>
<dbReference type="NCBIfam" id="TIGR00016">
    <property type="entry name" value="ackA"/>
    <property type="match status" value="1"/>
</dbReference>
<dbReference type="Proteomes" id="UP001325140">
    <property type="component" value="Chromosome"/>
</dbReference>
<evidence type="ECO:0000256" key="5">
    <source>
        <dbReference type="ARBA" id="ARBA00022840"/>
    </source>
</evidence>
<feature type="binding site" evidence="6">
    <location>
        <position position="368"/>
    </location>
    <ligand>
        <name>Mg(2+)</name>
        <dbReference type="ChEBI" id="CHEBI:18420"/>
    </ligand>
</feature>
<dbReference type="RefSeq" id="WP_323721987.1">
    <property type="nucleotide sequence ID" value="NZ_CP110343.1"/>
</dbReference>
<evidence type="ECO:0000256" key="7">
    <source>
        <dbReference type="RuleBase" id="RU003835"/>
    </source>
</evidence>
<sequence length="384" mass="42410">MVDYILVANTGSSSLKITASPFNKDQGIDVVMHVDFLLNSTSCSVKYGEFVKDIEIQNGTDAINFCIEYIQKHYNARFIAMGHRVLHGGTEMHGLLPIDVEVLAKIKELVKFGPLHQPYALENIEKLKNSNIPQYAYFDTSFHRTIPMHRRVYPIPQQYTKDGIIKYGFHGIAYESAMYSVSNTLPGKADSKIVIVHMGSGVSACAISEGKSVDTTMGLTPLDGFMMGTRCGAIDPAIPLLMQEIYKISAIEIHRMLNKDSGLKAISGISNDMRKLLNSNSESAKFAIEVFMYKAVKEISGLIAILGGVDVLVFSGGIGENSSYIRKRIVDGLSVFGLLLDDLMNEKCSTLISPKSSKTDIIIAKVNEESIIIDHIRTFIQNNR</sequence>
<dbReference type="Gene3D" id="3.30.420.40">
    <property type="match status" value="2"/>
</dbReference>
<reference evidence="8" key="1">
    <citation type="submission" date="2022-10" db="EMBL/GenBank/DDBJ databases">
        <title>Host association and intracellularity evolved multiple times independently in the Rickettsiales.</title>
        <authorList>
            <person name="Castelli M."/>
            <person name="Nardi T."/>
            <person name="Gammuto L."/>
            <person name="Bellinzona G."/>
            <person name="Sabaneyeva E."/>
            <person name="Potekhin A."/>
            <person name="Serra V."/>
            <person name="Petroni G."/>
            <person name="Sassera D."/>
        </authorList>
    </citation>
    <scope>NUCLEOTIDE SEQUENCE [LARGE SCALE GENOMIC DNA]</scope>
    <source>
        <strain evidence="8">US_Bl 11III1</strain>
    </source>
</reference>
<evidence type="ECO:0000256" key="2">
    <source>
        <dbReference type="ARBA" id="ARBA00022679"/>
    </source>
</evidence>
<comment type="subcellular location">
    <subcellularLocation>
        <location evidence="6">Cytoplasm</location>
    </subcellularLocation>
</comment>
<dbReference type="InterPro" id="IPR023865">
    <property type="entry name" value="Aliphatic_acid_kinase_CS"/>
</dbReference>
<evidence type="ECO:0000256" key="1">
    <source>
        <dbReference type="ARBA" id="ARBA00008748"/>
    </source>
</evidence>
<comment type="similarity">
    <text evidence="1 6 7">Belongs to the acetokinase family.</text>
</comment>
<accession>A0ABZ0USW2</accession>
<feature type="active site" description="Proton donor/acceptor" evidence="6">
    <location>
        <position position="139"/>
    </location>
</feature>
<evidence type="ECO:0000313" key="9">
    <source>
        <dbReference type="Proteomes" id="UP001325140"/>
    </source>
</evidence>
<feature type="site" description="Transition state stabilizer" evidence="6">
    <location>
        <position position="230"/>
    </location>
</feature>
<keyword evidence="2 6" id="KW-0808">Transferase</keyword>
<feature type="binding site" evidence="6">
    <location>
        <begin position="197"/>
        <end position="201"/>
    </location>
    <ligand>
        <name>ATP</name>
        <dbReference type="ChEBI" id="CHEBI:30616"/>
    </ligand>
</feature>
<comment type="pathway">
    <text evidence="6">Metabolic intermediate biosynthesis; acetyl-CoA biosynthesis; acetyl-CoA from acetate: step 1/2.</text>
</comment>
<comment type="cofactor">
    <cofactor evidence="6">
        <name>Mg(2+)</name>
        <dbReference type="ChEBI" id="CHEBI:18420"/>
    </cofactor>
    <cofactor evidence="6">
        <name>Mn(2+)</name>
        <dbReference type="ChEBI" id="CHEBI:29035"/>
    </cofactor>
    <text evidence="6">Mg(2+). Can also accept Mn(2+).</text>
</comment>
<dbReference type="InterPro" id="IPR000890">
    <property type="entry name" value="Aliphatic_acid_kin_short-chain"/>
</dbReference>
<dbReference type="PANTHER" id="PTHR21060:SF15">
    <property type="entry name" value="ACETATE KINASE-RELATED"/>
    <property type="match status" value="1"/>
</dbReference>
<dbReference type="PRINTS" id="PR00471">
    <property type="entry name" value="ACETATEKNASE"/>
</dbReference>
<dbReference type="PROSITE" id="PS01075">
    <property type="entry name" value="ACETATE_KINASE_1"/>
    <property type="match status" value="1"/>
</dbReference>
<organism evidence="8 9">
    <name type="scientific">Candidatus Fokinia crypta</name>
    <dbReference type="NCBI Taxonomy" id="1920990"/>
    <lineage>
        <taxon>Bacteria</taxon>
        <taxon>Pseudomonadati</taxon>
        <taxon>Pseudomonadota</taxon>
        <taxon>Alphaproteobacteria</taxon>
        <taxon>Rickettsiales</taxon>
        <taxon>Candidatus Midichloriaceae</taxon>
        <taxon>Candidatus Fokinia</taxon>
    </lineage>
</organism>
<feature type="site" description="Transition state stabilizer" evidence="6">
    <location>
        <position position="170"/>
    </location>
</feature>
<evidence type="ECO:0000256" key="6">
    <source>
        <dbReference type="HAMAP-Rule" id="MF_00020"/>
    </source>
</evidence>
<comment type="subunit">
    <text evidence="6">Homodimer.</text>
</comment>
<dbReference type="PROSITE" id="PS01076">
    <property type="entry name" value="ACETATE_KINASE_2"/>
    <property type="match status" value="1"/>
</dbReference>
<dbReference type="InterPro" id="IPR004372">
    <property type="entry name" value="Ac/propionate_kinase"/>
</dbReference>
<dbReference type="HAMAP" id="MF_00020">
    <property type="entry name" value="Acetate_kinase"/>
    <property type="match status" value="1"/>
</dbReference>
<comment type="catalytic activity">
    <reaction evidence="6">
        <text>acetate + ATP = acetyl phosphate + ADP</text>
        <dbReference type="Rhea" id="RHEA:11352"/>
        <dbReference type="ChEBI" id="CHEBI:22191"/>
        <dbReference type="ChEBI" id="CHEBI:30089"/>
        <dbReference type="ChEBI" id="CHEBI:30616"/>
        <dbReference type="ChEBI" id="CHEBI:456216"/>
        <dbReference type="EC" id="2.7.2.1"/>
    </reaction>
</comment>
<gene>
    <name evidence="6" type="primary">ackA</name>
    <name evidence="8" type="ORF">Fokcrypt_00538</name>
</gene>
<keyword evidence="9" id="KW-1185">Reference proteome</keyword>
<feature type="binding site" evidence="6">
    <location>
        <position position="84"/>
    </location>
    <ligand>
        <name>substrate</name>
    </ligand>
</feature>
<dbReference type="Pfam" id="PF00871">
    <property type="entry name" value="Acetate_kinase"/>
    <property type="match status" value="1"/>
</dbReference>
<dbReference type="GO" id="GO:0016301">
    <property type="term" value="F:kinase activity"/>
    <property type="evidence" value="ECO:0007669"/>
    <property type="project" value="UniProtKB-KW"/>
</dbReference>
<keyword evidence="6" id="KW-0963">Cytoplasm</keyword>
<comment type="function">
    <text evidence="6">Catalyzes the formation of acetyl phosphate from acetate and ATP. Can also catalyze the reverse reaction.</text>
</comment>
<keyword evidence="5 6" id="KW-0067">ATP-binding</keyword>
<keyword evidence="6" id="KW-0479">Metal-binding</keyword>
<keyword evidence="6" id="KW-0460">Magnesium</keyword>
<keyword evidence="4 6" id="KW-0418">Kinase</keyword>
<evidence type="ECO:0000313" key="8">
    <source>
        <dbReference type="EMBL" id="WPX98010.1"/>
    </source>
</evidence>
<dbReference type="EC" id="2.7.2.1" evidence="6"/>
<feature type="binding site" evidence="6">
    <location>
        <begin position="317"/>
        <end position="321"/>
    </location>
    <ligand>
        <name>ATP</name>
        <dbReference type="ChEBI" id="CHEBI:30616"/>
    </ligand>
</feature>
<keyword evidence="3 6" id="KW-0547">Nucleotide-binding</keyword>
<dbReference type="SUPFAM" id="SSF53067">
    <property type="entry name" value="Actin-like ATPase domain"/>
    <property type="match status" value="2"/>
</dbReference>
<dbReference type="InterPro" id="IPR043129">
    <property type="entry name" value="ATPase_NBD"/>
</dbReference>
<evidence type="ECO:0000256" key="4">
    <source>
        <dbReference type="ARBA" id="ARBA00022777"/>
    </source>
</evidence>
<dbReference type="PIRSF" id="PIRSF000722">
    <property type="entry name" value="Acetate_prop_kin"/>
    <property type="match status" value="1"/>
</dbReference>
<evidence type="ECO:0000256" key="3">
    <source>
        <dbReference type="ARBA" id="ARBA00022741"/>
    </source>
</evidence>
<proteinExistence type="inferred from homology"/>
<name>A0ABZ0USW2_9RICK</name>
<dbReference type="EMBL" id="CP110343">
    <property type="protein sequence ID" value="WPX98010.1"/>
    <property type="molecule type" value="Genomic_DNA"/>
</dbReference>
<feature type="binding site" evidence="6">
    <location>
        <begin position="272"/>
        <end position="274"/>
    </location>
    <ligand>
        <name>ATP</name>
        <dbReference type="ChEBI" id="CHEBI:30616"/>
    </ligand>
</feature>
<feature type="binding site" evidence="6">
    <location>
        <position position="9"/>
    </location>
    <ligand>
        <name>Mg(2+)</name>
        <dbReference type="ChEBI" id="CHEBI:18420"/>
    </ligand>
</feature>